<dbReference type="PANTHER" id="PTHR10281">
    <property type="entry name" value="MEMBRANE-ASSOCIATED PROGESTERONE RECEPTOR COMPONENT-RELATED"/>
    <property type="match status" value="1"/>
</dbReference>
<keyword evidence="5" id="KW-1185">Reference proteome</keyword>
<evidence type="ECO:0000259" key="3">
    <source>
        <dbReference type="SMART" id="SM01117"/>
    </source>
</evidence>
<organism evidence="4 5">
    <name type="scientific">Mycena indigotica</name>
    <dbReference type="NCBI Taxonomy" id="2126181"/>
    <lineage>
        <taxon>Eukaryota</taxon>
        <taxon>Fungi</taxon>
        <taxon>Dikarya</taxon>
        <taxon>Basidiomycota</taxon>
        <taxon>Agaricomycotina</taxon>
        <taxon>Agaricomycetes</taxon>
        <taxon>Agaricomycetidae</taxon>
        <taxon>Agaricales</taxon>
        <taxon>Marasmiineae</taxon>
        <taxon>Mycenaceae</taxon>
        <taxon>Mycena</taxon>
    </lineage>
</organism>
<evidence type="ECO:0000256" key="2">
    <source>
        <dbReference type="SAM" id="MobiDB-lite"/>
    </source>
</evidence>
<feature type="domain" description="Cytochrome b5 heme-binding" evidence="3">
    <location>
        <begin position="65"/>
        <end position="161"/>
    </location>
</feature>
<dbReference type="GO" id="GO:0005783">
    <property type="term" value="C:endoplasmic reticulum"/>
    <property type="evidence" value="ECO:0007669"/>
    <property type="project" value="TreeGrafter"/>
</dbReference>
<dbReference type="OrthoDB" id="899at2759"/>
<evidence type="ECO:0000313" key="4">
    <source>
        <dbReference type="EMBL" id="KAF7291248.1"/>
    </source>
</evidence>
<dbReference type="PANTHER" id="PTHR10281:SF115">
    <property type="entry name" value="BINDING PROTEIN, PUTATIVE (AFU_ORTHOLOGUE AFUA_4G06240)-RELATED"/>
    <property type="match status" value="1"/>
</dbReference>
<dbReference type="SUPFAM" id="SSF55856">
    <property type="entry name" value="Cytochrome b5-like heme/steroid binding domain"/>
    <property type="match status" value="1"/>
</dbReference>
<dbReference type="GO" id="GO:0020037">
    <property type="term" value="F:heme binding"/>
    <property type="evidence" value="ECO:0007669"/>
    <property type="project" value="UniProtKB-ARBA"/>
</dbReference>
<feature type="compositionally biased region" description="Polar residues" evidence="2">
    <location>
        <begin position="1"/>
        <end position="10"/>
    </location>
</feature>
<dbReference type="GO" id="GO:0016020">
    <property type="term" value="C:membrane"/>
    <property type="evidence" value="ECO:0007669"/>
    <property type="project" value="TreeGrafter"/>
</dbReference>
<name>A0A8H6S2R1_9AGAR</name>
<comment type="caution">
    <text evidence="4">The sequence shown here is derived from an EMBL/GenBank/DDBJ whole genome shotgun (WGS) entry which is preliminary data.</text>
</comment>
<dbReference type="RefSeq" id="XP_037214370.1">
    <property type="nucleotide sequence ID" value="XM_037369164.1"/>
</dbReference>
<feature type="region of interest" description="Disordered" evidence="2">
    <location>
        <begin position="171"/>
        <end position="195"/>
    </location>
</feature>
<dbReference type="GeneID" id="59351680"/>
<dbReference type="Proteomes" id="UP000636479">
    <property type="component" value="Unassembled WGS sequence"/>
</dbReference>
<feature type="region of interest" description="Disordered" evidence="2">
    <location>
        <begin position="1"/>
        <end position="67"/>
    </location>
</feature>
<comment type="similarity">
    <text evidence="1">Belongs to the cytochrome b5 family. MAPR subfamily.</text>
</comment>
<protein>
    <submittedName>
        <fullName evidence="4">Cytochrome B5</fullName>
    </submittedName>
</protein>
<dbReference type="AlphaFoldDB" id="A0A8H6S2R1"/>
<accession>A0A8H6S2R1</accession>
<sequence length="195" mass="20995">MAEAPSTATITDALAASTLESVSEPATDPSPEGPPEPAPDSEPARQATPEPEPVPELPPPRDDPFTLDTLWEYNGSDENKPLLVSIKGTVFDVSDNYAVYGPHRSYAVFTGRDASHGMGCSSIRFEDAYPDYSGLSEAQMGVLDQWHAMFTKKYPIVGKVVDHPTLLAEKEKGKGKARDFEAAGAKEEPLTQSTT</sequence>
<dbReference type="FunFam" id="3.10.120.10:FF:000003">
    <property type="entry name" value="membrane-associated progesterone receptor component 1"/>
    <property type="match status" value="1"/>
</dbReference>
<dbReference type="Gene3D" id="3.10.120.10">
    <property type="entry name" value="Cytochrome b5-like heme/steroid binding domain"/>
    <property type="match status" value="1"/>
</dbReference>
<dbReference type="InterPro" id="IPR050577">
    <property type="entry name" value="MAPR/NEUFC/NENF-like"/>
</dbReference>
<gene>
    <name evidence="4" type="ORF">MIND_01268500</name>
</gene>
<evidence type="ECO:0000313" key="5">
    <source>
        <dbReference type="Proteomes" id="UP000636479"/>
    </source>
</evidence>
<feature type="compositionally biased region" description="Pro residues" evidence="2">
    <location>
        <begin position="31"/>
        <end position="40"/>
    </location>
</feature>
<dbReference type="InterPro" id="IPR001199">
    <property type="entry name" value="Cyt_B5-like_heme/steroid-bd"/>
</dbReference>
<evidence type="ECO:0000256" key="1">
    <source>
        <dbReference type="ARBA" id="ARBA00038357"/>
    </source>
</evidence>
<dbReference type="Pfam" id="PF00173">
    <property type="entry name" value="Cyt-b5"/>
    <property type="match status" value="1"/>
</dbReference>
<feature type="compositionally biased region" description="Basic and acidic residues" evidence="2">
    <location>
        <begin position="171"/>
        <end position="189"/>
    </location>
</feature>
<proteinExistence type="inferred from homology"/>
<reference evidence="4" key="1">
    <citation type="submission" date="2020-05" db="EMBL/GenBank/DDBJ databases">
        <title>Mycena genomes resolve the evolution of fungal bioluminescence.</title>
        <authorList>
            <person name="Tsai I.J."/>
        </authorList>
    </citation>
    <scope>NUCLEOTIDE SEQUENCE</scope>
    <source>
        <strain evidence="4">171206Taipei</strain>
    </source>
</reference>
<dbReference type="InterPro" id="IPR036400">
    <property type="entry name" value="Cyt_B5-like_heme/steroid_sf"/>
</dbReference>
<dbReference type="EMBL" id="JACAZF010000013">
    <property type="protein sequence ID" value="KAF7291248.1"/>
    <property type="molecule type" value="Genomic_DNA"/>
</dbReference>
<dbReference type="SMART" id="SM01117">
    <property type="entry name" value="Cyt-b5"/>
    <property type="match status" value="1"/>
</dbReference>